<dbReference type="Proteomes" id="UP000499080">
    <property type="component" value="Unassembled WGS sequence"/>
</dbReference>
<proteinExistence type="predicted"/>
<keyword evidence="3" id="KW-1185">Reference proteome</keyword>
<protein>
    <submittedName>
        <fullName evidence="2">Uncharacterized protein</fullName>
    </submittedName>
</protein>
<reference evidence="2 3" key="1">
    <citation type="journal article" date="2019" name="Sci. Rep.">
        <title>Orb-weaving spider Araneus ventricosus genome elucidates the spidroin gene catalogue.</title>
        <authorList>
            <person name="Kono N."/>
            <person name="Nakamura H."/>
            <person name="Ohtoshi R."/>
            <person name="Moran D.A.P."/>
            <person name="Shinohara A."/>
            <person name="Yoshida Y."/>
            <person name="Fujiwara M."/>
            <person name="Mori M."/>
            <person name="Tomita M."/>
            <person name="Arakawa K."/>
        </authorList>
    </citation>
    <scope>NUCLEOTIDE SEQUENCE [LARGE SCALE GENOMIC DNA]</scope>
</reference>
<dbReference type="EMBL" id="BGPR01000882">
    <property type="protein sequence ID" value="GBM39002.1"/>
    <property type="molecule type" value="Genomic_DNA"/>
</dbReference>
<evidence type="ECO:0000256" key="1">
    <source>
        <dbReference type="SAM" id="MobiDB-lite"/>
    </source>
</evidence>
<gene>
    <name evidence="2" type="ORF">AVEN_70186_1</name>
</gene>
<organism evidence="2 3">
    <name type="scientific">Araneus ventricosus</name>
    <name type="common">Orbweaver spider</name>
    <name type="synonym">Epeira ventricosa</name>
    <dbReference type="NCBI Taxonomy" id="182803"/>
    <lineage>
        <taxon>Eukaryota</taxon>
        <taxon>Metazoa</taxon>
        <taxon>Ecdysozoa</taxon>
        <taxon>Arthropoda</taxon>
        <taxon>Chelicerata</taxon>
        <taxon>Arachnida</taxon>
        <taxon>Araneae</taxon>
        <taxon>Araneomorphae</taxon>
        <taxon>Entelegynae</taxon>
        <taxon>Araneoidea</taxon>
        <taxon>Araneidae</taxon>
        <taxon>Araneus</taxon>
    </lineage>
</organism>
<accession>A0A4Y2FCC8</accession>
<sequence length="111" mass="12472">MKVEDSIFWLSFQPTLFRQTDARLSKELLAAVGLAAGGSCLSMRNTNVGQCPLKFIYSSNTYPHIVTKMLCLFPTLVLWLGREIYRDSQRRPESRATARGAEVRSGVKEGM</sequence>
<evidence type="ECO:0000313" key="2">
    <source>
        <dbReference type="EMBL" id="GBM39002.1"/>
    </source>
</evidence>
<feature type="region of interest" description="Disordered" evidence="1">
    <location>
        <begin position="88"/>
        <end position="111"/>
    </location>
</feature>
<comment type="caution">
    <text evidence="2">The sequence shown here is derived from an EMBL/GenBank/DDBJ whole genome shotgun (WGS) entry which is preliminary data.</text>
</comment>
<evidence type="ECO:0000313" key="3">
    <source>
        <dbReference type="Proteomes" id="UP000499080"/>
    </source>
</evidence>
<dbReference type="AlphaFoldDB" id="A0A4Y2FCC8"/>
<name>A0A4Y2FCC8_ARAVE</name>